<comment type="caution">
    <text evidence="2">The sequence shown here is derived from an EMBL/GenBank/DDBJ whole genome shotgun (WGS) entry which is preliminary data.</text>
</comment>
<evidence type="ECO:0000313" key="3">
    <source>
        <dbReference type="Proteomes" id="UP000606600"/>
    </source>
</evidence>
<proteinExistence type="predicted"/>
<reference evidence="2 3" key="1">
    <citation type="submission" date="2020-09" db="EMBL/GenBank/DDBJ databases">
        <title>Novel species of Mucilaginibacter isolated from a glacier on the Tibetan Plateau.</title>
        <authorList>
            <person name="Liu Q."/>
            <person name="Xin Y.-H."/>
        </authorList>
    </citation>
    <scope>NUCLEOTIDE SEQUENCE [LARGE SCALE GENOMIC DNA]</scope>
    <source>
        <strain evidence="2 3">ZT4R22</strain>
    </source>
</reference>
<dbReference type="Gene3D" id="3.20.20.80">
    <property type="entry name" value="Glycosidases"/>
    <property type="match status" value="1"/>
</dbReference>
<accession>A0ABR7WNN7</accession>
<dbReference type="Pfam" id="PF19190">
    <property type="entry name" value="BACON_2"/>
    <property type="match status" value="1"/>
</dbReference>
<dbReference type="InterPro" id="IPR013783">
    <property type="entry name" value="Ig-like_fold"/>
</dbReference>
<dbReference type="SUPFAM" id="SSF51445">
    <property type="entry name" value="(Trans)glycosidases"/>
    <property type="match status" value="1"/>
</dbReference>
<dbReference type="CDD" id="cd14948">
    <property type="entry name" value="BACON"/>
    <property type="match status" value="1"/>
</dbReference>
<dbReference type="RefSeq" id="WP_191187783.1">
    <property type="nucleotide sequence ID" value="NZ_JACWMY010000002.1"/>
</dbReference>
<evidence type="ECO:0000313" key="2">
    <source>
        <dbReference type="EMBL" id="MBD1363112.1"/>
    </source>
</evidence>
<dbReference type="EMBL" id="JACWMY010000002">
    <property type="protein sequence ID" value="MBD1363112.1"/>
    <property type="molecule type" value="Genomic_DNA"/>
</dbReference>
<feature type="domain" description="BACON" evidence="1">
    <location>
        <begin position="42"/>
        <end position="128"/>
    </location>
</feature>
<organism evidence="2 3">
    <name type="scientific">Mucilaginibacter pankratovii</name>
    <dbReference type="NCBI Taxonomy" id="2772110"/>
    <lineage>
        <taxon>Bacteria</taxon>
        <taxon>Pseudomonadati</taxon>
        <taxon>Bacteroidota</taxon>
        <taxon>Sphingobacteriia</taxon>
        <taxon>Sphingobacteriales</taxon>
        <taxon>Sphingobacteriaceae</taxon>
        <taxon>Mucilaginibacter</taxon>
    </lineage>
</organism>
<sequence length="202" mass="21537">MNLLGKDEEKMKIKYSFKTLVFLITVISFFSSKKASSAAPELTVDQSVITFTPEGGTQDLSLVSNTDWSVSNPASSWLKLSAASGSSGSVVIYLTTLSENGTGSTRTEYLVINSSNGQARRVKVSQDATIYPTYNTSPQPPDATGMSSNAAQLAAKISLGWNIGNTFEAPGGETGWGSPVITEDYVKFVKQQGFNAIRIPCA</sequence>
<name>A0ABR7WNN7_9SPHI</name>
<gene>
    <name evidence="2" type="ORF">IDJ77_04745</name>
</gene>
<dbReference type="InterPro" id="IPR017853">
    <property type="entry name" value="GH"/>
</dbReference>
<dbReference type="Gene3D" id="2.60.40.10">
    <property type="entry name" value="Immunoglobulins"/>
    <property type="match status" value="1"/>
</dbReference>
<dbReference type="Proteomes" id="UP000606600">
    <property type="component" value="Unassembled WGS sequence"/>
</dbReference>
<protein>
    <recommendedName>
        <fullName evidence="1">BACON domain-containing protein</fullName>
    </recommendedName>
</protein>
<dbReference type="InterPro" id="IPR024361">
    <property type="entry name" value="BACON"/>
</dbReference>
<keyword evidence="3" id="KW-1185">Reference proteome</keyword>
<evidence type="ECO:0000259" key="1">
    <source>
        <dbReference type="Pfam" id="PF19190"/>
    </source>
</evidence>